<name>A0A367UH71_9PROT</name>
<evidence type="ECO:0000313" key="1">
    <source>
        <dbReference type="EMBL" id="RCK07509.1"/>
    </source>
</evidence>
<sequence>MEYKISVDDGVKVPDEVLAEVQGYYAIPGETVCLDKNVSFVGETQSDFEARRALYGDTVFTVSKTGLELFDGSDVRVYHEFVGHTGRHFAKAFRSPGVHIQVNGILFEEAGQLWLVELTKEFELHDDARAFPIGGNFDRLAKNNIAGFHEMEQQEERMELFLSEVRRKGAAGLFLVLGDESTGFELGGLPMGFETHAEEVAAAKAIVTERMAAAASPAPAL</sequence>
<protein>
    <submittedName>
        <fullName evidence="1">Uncharacterized protein</fullName>
    </submittedName>
</protein>
<keyword evidence="2" id="KW-1185">Reference proteome</keyword>
<comment type="caution">
    <text evidence="1">The sequence shown here is derived from an EMBL/GenBank/DDBJ whole genome shotgun (WGS) entry which is preliminary data.</text>
</comment>
<proteinExistence type="predicted"/>
<dbReference type="Proteomes" id="UP000252419">
    <property type="component" value="Unassembled WGS sequence"/>
</dbReference>
<dbReference type="AlphaFoldDB" id="A0A367UH71"/>
<accession>A0A367UH71</accession>
<dbReference type="RefSeq" id="WP_147249975.1">
    <property type="nucleotide sequence ID" value="NZ_JPWA01000001.1"/>
</dbReference>
<organism evidence="1 2">
    <name type="scientific">Thalassospira xianhensis MCCC 1A02616</name>
    <dbReference type="NCBI Taxonomy" id="1177929"/>
    <lineage>
        <taxon>Bacteria</taxon>
        <taxon>Pseudomonadati</taxon>
        <taxon>Pseudomonadota</taxon>
        <taxon>Alphaproteobacteria</taxon>
        <taxon>Rhodospirillales</taxon>
        <taxon>Thalassospiraceae</taxon>
        <taxon>Thalassospira</taxon>
    </lineage>
</organism>
<evidence type="ECO:0000313" key="2">
    <source>
        <dbReference type="Proteomes" id="UP000252419"/>
    </source>
</evidence>
<reference evidence="1 2" key="1">
    <citation type="submission" date="2014-07" db="EMBL/GenBank/DDBJ databases">
        <title>Draft genome sequence of Thalassospira xianhensis P-4 (MCCC 1A02616).</title>
        <authorList>
            <person name="Lai Q."/>
            <person name="Shao Z."/>
        </authorList>
    </citation>
    <scope>NUCLEOTIDE SEQUENCE [LARGE SCALE GENOMIC DNA]</scope>
    <source>
        <strain evidence="1 2">MCCC 1A02616</strain>
    </source>
</reference>
<dbReference type="EMBL" id="JPWA01000001">
    <property type="protein sequence ID" value="RCK07509.1"/>
    <property type="molecule type" value="Genomic_DNA"/>
</dbReference>
<gene>
    <name evidence="1" type="ORF">TH5_00005</name>
</gene>